<dbReference type="EMBL" id="BAAAZI010000006">
    <property type="protein sequence ID" value="GAA4138385.1"/>
    <property type="molecule type" value="Genomic_DNA"/>
</dbReference>
<dbReference type="PANTHER" id="PTHR47959:SF1">
    <property type="entry name" value="ATP-DEPENDENT RNA HELICASE DBPA"/>
    <property type="match status" value="1"/>
</dbReference>
<keyword evidence="3 8" id="KW-0347">Helicase</keyword>
<dbReference type="InterPro" id="IPR005580">
    <property type="entry name" value="DbpA/CsdA_RNA-bd_dom"/>
</dbReference>
<dbReference type="InterPro" id="IPR001650">
    <property type="entry name" value="Helicase_C-like"/>
</dbReference>
<dbReference type="PROSITE" id="PS51192">
    <property type="entry name" value="HELICASE_ATP_BIND_1"/>
    <property type="match status" value="1"/>
</dbReference>
<dbReference type="GO" id="GO:0004386">
    <property type="term" value="F:helicase activity"/>
    <property type="evidence" value="ECO:0007669"/>
    <property type="project" value="UniProtKB-KW"/>
</dbReference>
<proteinExistence type="inferred from homology"/>
<evidence type="ECO:0000256" key="5">
    <source>
        <dbReference type="ARBA" id="ARBA00038437"/>
    </source>
</evidence>
<name>A0ABP7YN93_9SPHI</name>
<dbReference type="SMART" id="SM00487">
    <property type="entry name" value="DEXDc"/>
    <property type="match status" value="1"/>
</dbReference>
<dbReference type="CDD" id="cd18787">
    <property type="entry name" value="SF2_C_DEAD"/>
    <property type="match status" value="1"/>
</dbReference>
<comment type="caution">
    <text evidence="8">The sequence shown here is derived from an EMBL/GenBank/DDBJ whole genome shotgun (WGS) entry which is preliminary data.</text>
</comment>
<dbReference type="InterPro" id="IPR044742">
    <property type="entry name" value="DEAD/DEAH_RhlB"/>
</dbReference>
<dbReference type="InterPro" id="IPR014001">
    <property type="entry name" value="Helicase_ATP-bd"/>
</dbReference>
<dbReference type="InterPro" id="IPR012677">
    <property type="entry name" value="Nucleotide-bd_a/b_plait_sf"/>
</dbReference>
<dbReference type="Gene3D" id="3.30.70.330">
    <property type="match status" value="1"/>
</dbReference>
<protein>
    <submittedName>
        <fullName evidence="8">DEAD/DEAH box helicase</fullName>
    </submittedName>
</protein>
<dbReference type="Pfam" id="PF00270">
    <property type="entry name" value="DEAD"/>
    <property type="match status" value="1"/>
</dbReference>
<accession>A0ABP7YN93</accession>
<evidence type="ECO:0000313" key="9">
    <source>
        <dbReference type="Proteomes" id="UP001500101"/>
    </source>
</evidence>
<dbReference type="SMART" id="SM00490">
    <property type="entry name" value="HELICc"/>
    <property type="match status" value="1"/>
</dbReference>
<keyword evidence="4" id="KW-0067">ATP-binding</keyword>
<feature type="domain" description="Helicase C-terminal" evidence="7">
    <location>
        <begin position="218"/>
        <end position="364"/>
    </location>
</feature>
<dbReference type="PROSITE" id="PS51194">
    <property type="entry name" value="HELICASE_CTER"/>
    <property type="match status" value="1"/>
</dbReference>
<evidence type="ECO:0000313" key="8">
    <source>
        <dbReference type="EMBL" id="GAA4138385.1"/>
    </source>
</evidence>
<dbReference type="Pfam" id="PF00271">
    <property type="entry name" value="Helicase_C"/>
    <property type="match status" value="1"/>
</dbReference>
<evidence type="ECO:0000259" key="6">
    <source>
        <dbReference type="PROSITE" id="PS51192"/>
    </source>
</evidence>
<comment type="similarity">
    <text evidence="5">Belongs to the DEAD box helicase family.</text>
</comment>
<dbReference type="InterPro" id="IPR011545">
    <property type="entry name" value="DEAD/DEAH_box_helicase_dom"/>
</dbReference>
<evidence type="ECO:0000256" key="2">
    <source>
        <dbReference type="ARBA" id="ARBA00022801"/>
    </source>
</evidence>
<evidence type="ECO:0000256" key="1">
    <source>
        <dbReference type="ARBA" id="ARBA00022741"/>
    </source>
</evidence>
<dbReference type="RefSeq" id="WP_344674051.1">
    <property type="nucleotide sequence ID" value="NZ_BAAAZI010000006.1"/>
</dbReference>
<keyword evidence="9" id="KW-1185">Reference proteome</keyword>
<dbReference type="InterPro" id="IPR050079">
    <property type="entry name" value="DEAD_box_RNA_helicase"/>
</dbReference>
<dbReference type="InterPro" id="IPR027417">
    <property type="entry name" value="P-loop_NTPase"/>
</dbReference>
<dbReference type="PANTHER" id="PTHR47959">
    <property type="entry name" value="ATP-DEPENDENT RNA HELICASE RHLE-RELATED"/>
    <property type="match status" value="1"/>
</dbReference>
<dbReference type="CDD" id="cd00268">
    <property type="entry name" value="DEADc"/>
    <property type="match status" value="1"/>
</dbReference>
<dbReference type="Gene3D" id="3.40.50.300">
    <property type="entry name" value="P-loop containing nucleotide triphosphate hydrolases"/>
    <property type="match status" value="2"/>
</dbReference>
<reference evidence="9" key="1">
    <citation type="journal article" date="2019" name="Int. J. Syst. Evol. Microbiol.">
        <title>The Global Catalogue of Microorganisms (GCM) 10K type strain sequencing project: providing services to taxonomists for standard genome sequencing and annotation.</title>
        <authorList>
            <consortium name="The Broad Institute Genomics Platform"/>
            <consortium name="The Broad Institute Genome Sequencing Center for Infectious Disease"/>
            <person name="Wu L."/>
            <person name="Ma J."/>
        </authorList>
    </citation>
    <scope>NUCLEOTIDE SEQUENCE [LARGE SCALE GENOMIC DNA]</scope>
    <source>
        <strain evidence="9">JCM 16704</strain>
    </source>
</reference>
<organism evidence="8 9">
    <name type="scientific">Sphingobacterium kyonggiense</name>
    <dbReference type="NCBI Taxonomy" id="714075"/>
    <lineage>
        <taxon>Bacteria</taxon>
        <taxon>Pseudomonadati</taxon>
        <taxon>Bacteroidota</taxon>
        <taxon>Sphingobacteriia</taxon>
        <taxon>Sphingobacteriales</taxon>
        <taxon>Sphingobacteriaceae</taxon>
        <taxon>Sphingobacterium</taxon>
    </lineage>
</organism>
<evidence type="ECO:0000259" key="7">
    <source>
        <dbReference type="PROSITE" id="PS51194"/>
    </source>
</evidence>
<dbReference type="SUPFAM" id="SSF52540">
    <property type="entry name" value="P-loop containing nucleoside triphosphate hydrolases"/>
    <property type="match status" value="1"/>
</dbReference>
<sequence length="436" mass="49621">MQQEQSYIERLGIEKLNPMQEAVISQFDKSRDFILLSPTGSGKTLAFSLILMQLLKSYKIQASSALIVVPTRELALQIESVIRKMDNTLSLVCLYGGNDNRLERNKLKEGPTLIVATPGRLIYHLERMPALLENCHTLILDEFDKSLELGFSDQISYIINSCRNIKHQVMTSATDVTESPNTIQLNNPIKLDFLNKEALLPNLDYHRVEVSSKMKLEGLFKLICKIGTERILVFCNHREAAEHISELLENKGIDSIPYHGGLDQFFRELAILKIKNGSQLILVTTDLASRGLDIPDMNHVIHYQFPPKEEDFIHRNGRAGRNNQEGHIYGVLTVDERIPTYFAEVPTMELDEFYPIPDQPKYQTIRITAGKRQKVNKIDIVGFILNLGDFKKEDIGLIDVKPNESYVAVDRSIAREVIKLGNQGRIKNQKVRLNLI</sequence>
<keyword evidence="2" id="KW-0378">Hydrolase</keyword>
<feature type="domain" description="Helicase ATP-binding" evidence="6">
    <location>
        <begin position="24"/>
        <end position="193"/>
    </location>
</feature>
<evidence type="ECO:0000256" key="4">
    <source>
        <dbReference type="ARBA" id="ARBA00022840"/>
    </source>
</evidence>
<dbReference type="Proteomes" id="UP001500101">
    <property type="component" value="Unassembled WGS sequence"/>
</dbReference>
<gene>
    <name evidence="8" type="ORF">GCM10022216_15470</name>
</gene>
<evidence type="ECO:0000256" key="3">
    <source>
        <dbReference type="ARBA" id="ARBA00022806"/>
    </source>
</evidence>
<keyword evidence="1" id="KW-0547">Nucleotide-binding</keyword>
<dbReference type="Pfam" id="PF03880">
    <property type="entry name" value="DbpA"/>
    <property type="match status" value="1"/>
</dbReference>